<feature type="transmembrane region" description="Helical" evidence="1">
    <location>
        <begin position="267"/>
        <end position="296"/>
    </location>
</feature>
<feature type="transmembrane region" description="Helical" evidence="1">
    <location>
        <begin position="68"/>
        <end position="90"/>
    </location>
</feature>
<sequence>MHNSDEDAPARTHRADLLAAGAVVALVLAAIAGTLWWNDGRQLGPGSFGGAPADFGEWPLLGFFHPHIGPGTVPAVLLAVAVVVLGPGLAERLPWRAALAAAYGTAVAWTMALALVDGWRFGFTKRLTGGTEYLHEVPGITDVGVMLRTFADRIVDFQPDSWTTHVSGHPPGATLVFVWLDRIGLGGGTAASVVCVLAGAAAVVAVPVTLAALGHRDTARAALPFLVLFPGAVWVGVSADALFMGVTATGVALLAVGATRGRVLPCVAAGVLLGFGIFLSYGLVLMGAVALAVIVVTRNWRALGSAVAGALAVTGAFAAAGFWWFDGYGNVVIRYYQGIAADRPFEFWVWANLACLALATGPVVGPGLRRAALAWRRVPGLVAVVAGAAVAVAAADLSGMSKAEVERIWLPFAIWLVAAAALVPVRARRWWLLAQAATALAVNHLMLTNW</sequence>
<dbReference type="Proteomes" id="UP000192591">
    <property type="component" value="Unassembled WGS sequence"/>
</dbReference>
<keyword evidence="3" id="KW-1185">Reference proteome</keyword>
<organism evidence="2 3">
    <name type="scientific">Saccharomonospora piscinae</name>
    <dbReference type="NCBI Taxonomy" id="687388"/>
    <lineage>
        <taxon>Bacteria</taxon>
        <taxon>Bacillati</taxon>
        <taxon>Actinomycetota</taxon>
        <taxon>Actinomycetes</taxon>
        <taxon>Pseudonocardiales</taxon>
        <taxon>Pseudonocardiaceae</taxon>
        <taxon>Saccharomonospora</taxon>
    </lineage>
</organism>
<gene>
    <name evidence="2" type="ORF">B1813_04700</name>
</gene>
<keyword evidence="1" id="KW-0812">Transmembrane</keyword>
<reference evidence="2 3" key="1">
    <citation type="submission" date="2017-02" db="EMBL/GenBank/DDBJ databases">
        <title>Draft genome of Saccharomonospora sp. 154.</title>
        <authorList>
            <person name="Alonso-Carmona G.S."/>
            <person name="De La Haba R."/>
            <person name="Vera-Gargallo B."/>
            <person name="Sandoval-Trujillo A.H."/>
            <person name="Ramirez-Duran N."/>
            <person name="Ventosa A."/>
        </authorList>
    </citation>
    <scope>NUCLEOTIDE SEQUENCE [LARGE SCALE GENOMIC DNA]</scope>
    <source>
        <strain evidence="2 3">LRS4.154</strain>
    </source>
</reference>
<feature type="transmembrane region" description="Helical" evidence="1">
    <location>
        <begin position="345"/>
        <end position="365"/>
    </location>
</feature>
<feature type="transmembrane region" description="Helical" evidence="1">
    <location>
        <begin position="17"/>
        <end position="37"/>
    </location>
</feature>
<feature type="transmembrane region" description="Helical" evidence="1">
    <location>
        <begin position="190"/>
        <end position="213"/>
    </location>
</feature>
<evidence type="ECO:0000256" key="1">
    <source>
        <dbReference type="SAM" id="Phobius"/>
    </source>
</evidence>
<comment type="caution">
    <text evidence="2">The sequence shown here is derived from an EMBL/GenBank/DDBJ whole genome shotgun (WGS) entry which is preliminary data.</text>
</comment>
<feature type="transmembrane region" description="Helical" evidence="1">
    <location>
        <begin position="377"/>
        <end position="395"/>
    </location>
</feature>
<evidence type="ECO:0000313" key="2">
    <source>
        <dbReference type="EMBL" id="OQO94140.1"/>
    </source>
</evidence>
<keyword evidence="1" id="KW-1133">Transmembrane helix</keyword>
<dbReference type="EMBL" id="MWIH01000003">
    <property type="protein sequence ID" value="OQO94140.1"/>
    <property type="molecule type" value="Genomic_DNA"/>
</dbReference>
<proteinExistence type="predicted"/>
<keyword evidence="1" id="KW-0472">Membrane</keyword>
<evidence type="ECO:0008006" key="4">
    <source>
        <dbReference type="Google" id="ProtNLM"/>
    </source>
</evidence>
<feature type="transmembrane region" description="Helical" evidence="1">
    <location>
        <begin position="303"/>
        <end position="325"/>
    </location>
</feature>
<evidence type="ECO:0000313" key="3">
    <source>
        <dbReference type="Proteomes" id="UP000192591"/>
    </source>
</evidence>
<name>A0A1V9AAN7_SACPI</name>
<dbReference type="AlphaFoldDB" id="A0A1V9AAN7"/>
<dbReference type="STRING" id="1962155.B1813_04700"/>
<feature type="transmembrane region" description="Helical" evidence="1">
    <location>
        <begin position="225"/>
        <end position="255"/>
    </location>
</feature>
<feature type="transmembrane region" description="Helical" evidence="1">
    <location>
        <begin position="97"/>
        <end position="116"/>
    </location>
</feature>
<protein>
    <recommendedName>
        <fullName evidence="4">Integral membrane protein</fullName>
    </recommendedName>
</protein>
<accession>A0A1V9AAN7</accession>
<feature type="transmembrane region" description="Helical" evidence="1">
    <location>
        <begin position="407"/>
        <end position="423"/>
    </location>
</feature>